<name>A0ABZ2TVP4_9FLAO</name>
<evidence type="ECO:0008006" key="3">
    <source>
        <dbReference type="Google" id="ProtNLM"/>
    </source>
</evidence>
<accession>A0ABZ2TVP4</accession>
<dbReference type="Proteomes" id="UP001491088">
    <property type="component" value="Chromosome"/>
</dbReference>
<dbReference type="RefSeq" id="WP_340932762.1">
    <property type="nucleotide sequence ID" value="NZ_CP150496.1"/>
</dbReference>
<evidence type="ECO:0000313" key="2">
    <source>
        <dbReference type="Proteomes" id="UP001491088"/>
    </source>
</evidence>
<sequence>MKNFINLAFLLLLFVFPVSGQELLEGQKRWSATEKLSLEDYSIKKNYDDAILSQFLISYESKGFDFFKKNLNSRVENIFIGKGSYIDTTKINNLEKQLEFQQLQFDLAEIQARKFRKRLFLGKKKLVKGFEVMKLISNEISNEFAEIRMRFINETNNGNNLKVLEVWKSKVKSELKELNEFRFENRKKIKKRD</sequence>
<gene>
    <name evidence="1" type="ORF">WG950_12415</name>
</gene>
<keyword evidence="2" id="KW-1185">Reference proteome</keyword>
<organism evidence="1 2">
    <name type="scientific">Polaribacter marinaquae</name>
    <dbReference type="NCBI Taxonomy" id="1642819"/>
    <lineage>
        <taxon>Bacteria</taxon>
        <taxon>Pseudomonadati</taxon>
        <taxon>Bacteroidota</taxon>
        <taxon>Flavobacteriia</taxon>
        <taxon>Flavobacteriales</taxon>
        <taxon>Flavobacteriaceae</taxon>
    </lineage>
</organism>
<protein>
    <recommendedName>
        <fullName evidence="3">DUF4294 domain-containing protein</fullName>
    </recommendedName>
</protein>
<evidence type="ECO:0000313" key="1">
    <source>
        <dbReference type="EMBL" id="WYW55327.1"/>
    </source>
</evidence>
<reference evidence="1 2" key="1">
    <citation type="submission" date="2024-03" db="EMBL/GenBank/DDBJ databases">
        <authorList>
            <person name="Cao K."/>
        </authorList>
    </citation>
    <scope>NUCLEOTIDE SEQUENCE [LARGE SCALE GENOMIC DNA]</scope>
    <source>
        <strain evidence="1 2">MCCC 1K00696</strain>
    </source>
</reference>
<dbReference type="EMBL" id="CP150496">
    <property type="protein sequence ID" value="WYW55327.1"/>
    <property type="molecule type" value="Genomic_DNA"/>
</dbReference>
<proteinExistence type="predicted"/>